<feature type="compositionally biased region" description="Basic and acidic residues" evidence="9">
    <location>
        <begin position="11"/>
        <end position="44"/>
    </location>
</feature>
<gene>
    <name evidence="10" type="ORF">GBAR_LOCUS30135</name>
</gene>
<dbReference type="Gene3D" id="3.40.50.1820">
    <property type="entry name" value="alpha/beta hydrolase"/>
    <property type="match status" value="1"/>
</dbReference>
<dbReference type="PANTHER" id="PTHR11247:SF8">
    <property type="entry name" value="PALMITOYL-PROTEIN THIOESTERASE 1"/>
    <property type="match status" value="1"/>
</dbReference>
<dbReference type="GO" id="GO:0008474">
    <property type="term" value="F:palmitoyl-(protein) hydrolase activity"/>
    <property type="evidence" value="ECO:0007669"/>
    <property type="project" value="UniProtKB-EC"/>
</dbReference>
<dbReference type="Proteomes" id="UP001174909">
    <property type="component" value="Unassembled WGS sequence"/>
</dbReference>
<dbReference type="PANTHER" id="PTHR11247">
    <property type="entry name" value="PALMITOYL-PROTEIN THIOESTERASE/DOLICHYLDIPHOSPHATASE 1"/>
    <property type="match status" value="1"/>
</dbReference>
<evidence type="ECO:0000256" key="4">
    <source>
        <dbReference type="ARBA" id="ARBA00022729"/>
    </source>
</evidence>
<comment type="caution">
    <text evidence="10">The sequence shown here is derived from an EMBL/GenBank/DDBJ whole genome shotgun (WGS) entry which is preliminary data.</text>
</comment>
<keyword evidence="5" id="KW-0378">Hydrolase</keyword>
<dbReference type="InterPro" id="IPR029058">
    <property type="entry name" value="AB_hydrolase_fold"/>
</dbReference>
<keyword evidence="4" id="KW-0732">Signal</keyword>
<dbReference type="EMBL" id="CASHTH010004259">
    <property type="protein sequence ID" value="CAI8055193.1"/>
    <property type="molecule type" value="Genomic_DNA"/>
</dbReference>
<feature type="compositionally biased region" description="Low complexity" evidence="9">
    <location>
        <begin position="1"/>
        <end position="10"/>
    </location>
</feature>
<dbReference type="Pfam" id="PF02089">
    <property type="entry name" value="Palm_thioest"/>
    <property type="match status" value="1"/>
</dbReference>
<evidence type="ECO:0000256" key="7">
    <source>
        <dbReference type="ARBA" id="ARBA00023180"/>
    </source>
</evidence>
<keyword evidence="6" id="KW-1015">Disulfide bond</keyword>
<dbReference type="GO" id="GO:0006898">
    <property type="term" value="P:receptor-mediated endocytosis"/>
    <property type="evidence" value="ECO:0007669"/>
    <property type="project" value="TreeGrafter"/>
</dbReference>
<comment type="similarity">
    <text evidence="1">Belongs to the palmitoyl-protein thioesterase family.</text>
</comment>
<keyword evidence="7" id="KW-0325">Glycoprotein</keyword>
<evidence type="ECO:0000313" key="11">
    <source>
        <dbReference type="Proteomes" id="UP001174909"/>
    </source>
</evidence>
<accession>A0AA35XDW7</accession>
<organism evidence="10 11">
    <name type="scientific">Geodia barretti</name>
    <name type="common">Barrett's horny sponge</name>
    <dbReference type="NCBI Taxonomy" id="519541"/>
    <lineage>
        <taxon>Eukaryota</taxon>
        <taxon>Metazoa</taxon>
        <taxon>Porifera</taxon>
        <taxon>Demospongiae</taxon>
        <taxon>Heteroscleromorpha</taxon>
        <taxon>Tetractinellida</taxon>
        <taxon>Astrophorina</taxon>
        <taxon>Geodiidae</taxon>
        <taxon>Geodia</taxon>
    </lineage>
</organism>
<feature type="region of interest" description="Disordered" evidence="9">
    <location>
        <begin position="1"/>
        <end position="88"/>
    </location>
</feature>
<evidence type="ECO:0000256" key="8">
    <source>
        <dbReference type="ARBA" id="ARBA00031934"/>
    </source>
</evidence>
<protein>
    <recommendedName>
        <fullName evidence="3">Palmitoyl-protein thioesterase 1</fullName>
        <ecNumber evidence="2">3.1.2.22</ecNumber>
    </recommendedName>
    <alternativeName>
        <fullName evidence="8">Palmitoyl-protein hydrolase 1</fullName>
    </alternativeName>
</protein>
<evidence type="ECO:0000256" key="3">
    <source>
        <dbReference type="ARBA" id="ARBA00014212"/>
    </source>
</evidence>
<proteinExistence type="inferred from homology"/>
<evidence type="ECO:0000256" key="2">
    <source>
        <dbReference type="ARBA" id="ARBA00012423"/>
    </source>
</evidence>
<dbReference type="InterPro" id="IPR002472">
    <property type="entry name" value="Palm_thioest"/>
</dbReference>
<reference evidence="10" key="1">
    <citation type="submission" date="2023-03" db="EMBL/GenBank/DDBJ databases">
        <authorList>
            <person name="Steffen K."/>
            <person name="Cardenas P."/>
        </authorList>
    </citation>
    <scope>NUCLEOTIDE SEQUENCE</scope>
</reference>
<dbReference type="GO" id="GO:0005764">
    <property type="term" value="C:lysosome"/>
    <property type="evidence" value="ECO:0007669"/>
    <property type="project" value="TreeGrafter"/>
</dbReference>
<evidence type="ECO:0000313" key="10">
    <source>
        <dbReference type="EMBL" id="CAI8055193.1"/>
    </source>
</evidence>
<dbReference type="PRINTS" id="PR00414">
    <property type="entry name" value="PPTHIESTRASE"/>
</dbReference>
<dbReference type="FunFam" id="3.40.50.1820:FF:000107">
    <property type="entry name" value="Palmitoyl-protein thioesterase 1"/>
    <property type="match status" value="1"/>
</dbReference>
<evidence type="ECO:0000256" key="5">
    <source>
        <dbReference type="ARBA" id="ARBA00022801"/>
    </source>
</evidence>
<keyword evidence="11" id="KW-1185">Reference proteome</keyword>
<feature type="compositionally biased region" description="Low complexity" evidence="9">
    <location>
        <begin position="54"/>
        <end position="75"/>
    </location>
</feature>
<evidence type="ECO:0000256" key="9">
    <source>
        <dbReference type="SAM" id="MobiDB-lite"/>
    </source>
</evidence>
<dbReference type="EC" id="3.1.2.22" evidence="2"/>
<evidence type="ECO:0000256" key="1">
    <source>
        <dbReference type="ARBA" id="ARBA00010758"/>
    </source>
</evidence>
<evidence type="ECO:0000256" key="6">
    <source>
        <dbReference type="ARBA" id="ARBA00023157"/>
    </source>
</evidence>
<dbReference type="SUPFAM" id="SSF53474">
    <property type="entry name" value="alpha/beta-Hydrolases"/>
    <property type="match status" value="1"/>
</dbReference>
<sequence length="397" mass="44122">MTTTTEMATTTEEKSKEKEGEKGLGRKSPQKTEEGGRVRRERVGGAKRWNLPNTVGTATVTEEATPTAVAASSAEDASEGPVAHSNTSDLEKAIREAGAMEGIRVLLVLSVALLTRNFAQGVTPLVLWHGMGDSCCNPLSLGRLMDLIKKDVPGIYIHSIKIGKDVVEDMLNGFFKNSNDQISEVCDMLADDANLANGFNAMGFSQGGQFLRALVQRCDKVKVRNLISVGGQHQGVFGFPRCPGDNSTTCDEVRRLLNIGVYNSFVQSFLVQAEYWQDPLNEAEYAEKCVFLPDINQVNRMNPDYKTRLSAIQKLVLVKFELDTMVQPKESEWFGFYKSGQDKDVYSLYESDIWTKDLLGLQHLNSTGNLLFLSAPFDHLQFTDQWFIDNLLPFVKN</sequence>
<dbReference type="AlphaFoldDB" id="A0AA35XDW7"/>
<name>A0AA35XDW7_GEOBA</name>